<feature type="domain" description="NADP-dependent oxidoreductase" evidence="2">
    <location>
        <begin position="33"/>
        <end position="104"/>
    </location>
</feature>
<accession>A0ABT6LTP4</accession>
<protein>
    <submittedName>
        <fullName evidence="3">Aryl-alcohol dehydrogenase-like predicted oxidoreductase</fullName>
    </submittedName>
</protein>
<dbReference type="InterPro" id="IPR036812">
    <property type="entry name" value="NAD(P)_OxRdtase_dom_sf"/>
</dbReference>
<organism evidence="3 4">
    <name type="scientific">Streptomyces pseudovenezuelae</name>
    <dbReference type="NCBI Taxonomy" id="67350"/>
    <lineage>
        <taxon>Bacteria</taxon>
        <taxon>Bacillati</taxon>
        <taxon>Actinomycetota</taxon>
        <taxon>Actinomycetes</taxon>
        <taxon>Kitasatosporales</taxon>
        <taxon>Streptomycetaceae</taxon>
        <taxon>Streptomyces</taxon>
        <taxon>Streptomyces aurantiacus group</taxon>
    </lineage>
</organism>
<dbReference type="RefSeq" id="WP_280880478.1">
    <property type="nucleotide sequence ID" value="NZ_JARXVH010000013.1"/>
</dbReference>
<keyword evidence="4" id="KW-1185">Reference proteome</keyword>
<gene>
    <name evidence="3" type="ORF">M2283_007020</name>
</gene>
<dbReference type="Gene3D" id="3.20.20.100">
    <property type="entry name" value="NADP-dependent oxidoreductase domain"/>
    <property type="match status" value="1"/>
</dbReference>
<proteinExistence type="predicted"/>
<dbReference type="InterPro" id="IPR050523">
    <property type="entry name" value="AKR_Detox_Biosynth"/>
</dbReference>
<dbReference type="PANTHER" id="PTHR43364:SF4">
    <property type="entry name" value="NAD(P)-LINKED OXIDOREDUCTASE SUPERFAMILY PROTEIN"/>
    <property type="match status" value="1"/>
</dbReference>
<reference evidence="3 4" key="1">
    <citation type="submission" date="2023-04" db="EMBL/GenBank/DDBJ databases">
        <title>Forest soil microbial communities from Buena Vista Peninsula, Colon Province, Panama.</title>
        <authorList>
            <person name="Bouskill N."/>
        </authorList>
    </citation>
    <scope>NUCLEOTIDE SEQUENCE [LARGE SCALE GENOMIC DNA]</scope>
    <source>
        <strain evidence="3 4">GGS1</strain>
    </source>
</reference>
<evidence type="ECO:0000313" key="4">
    <source>
        <dbReference type="Proteomes" id="UP001160499"/>
    </source>
</evidence>
<sequence length="141" mass="14987">MKSASACRHTAHWPVACSPEGSCLGALAQAQLGERTFAIIDVLRRVVAELGCDVAAVALAWVRQRQETTATIVGVRSAEQLDMNLGSLGVTLPEETLWDLDEVSASDLNDPYPWPAAIAAPLQQGGTEINGIGGAMYRRGR</sequence>
<evidence type="ECO:0000259" key="2">
    <source>
        <dbReference type="Pfam" id="PF00248"/>
    </source>
</evidence>
<keyword evidence="1" id="KW-0560">Oxidoreductase</keyword>
<dbReference type="Pfam" id="PF00248">
    <property type="entry name" value="Aldo_ket_red"/>
    <property type="match status" value="1"/>
</dbReference>
<evidence type="ECO:0000256" key="1">
    <source>
        <dbReference type="ARBA" id="ARBA00023002"/>
    </source>
</evidence>
<dbReference type="InterPro" id="IPR023210">
    <property type="entry name" value="NADP_OxRdtase_dom"/>
</dbReference>
<name>A0ABT6LTP4_9ACTN</name>
<evidence type="ECO:0000313" key="3">
    <source>
        <dbReference type="EMBL" id="MDH6219681.1"/>
    </source>
</evidence>
<comment type="caution">
    <text evidence="3">The sequence shown here is derived from an EMBL/GenBank/DDBJ whole genome shotgun (WGS) entry which is preliminary data.</text>
</comment>
<dbReference type="SUPFAM" id="SSF51430">
    <property type="entry name" value="NAD(P)-linked oxidoreductase"/>
    <property type="match status" value="1"/>
</dbReference>
<dbReference type="PANTHER" id="PTHR43364">
    <property type="entry name" value="NADH-SPECIFIC METHYLGLYOXAL REDUCTASE-RELATED"/>
    <property type="match status" value="1"/>
</dbReference>
<dbReference type="EMBL" id="JARXVH010000013">
    <property type="protein sequence ID" value="MDH6219681.1"/>
    <property type="molecule type" value="Genomic_DNA"/>
</dbReference>
<dbReference type="Proteomes" id="UP001160499">
    <property type="component" value="Unassembled WGS sequence"/>
</dbReference>